<evidence type="ECO:0000313" key="2">
    <source>
        <dbReference type="EMBL" id="RYR40564.1"/>
    </source>
</evidence>
<organism evidence="2 3">
    <name type="scientific">Arachis hypogaea</name>
    <name type="common">Peanut</name>
    <dbReference type="NCBI Taxonomy" id="3818"/>
    <lineage>
        <taxon>Eukaryota</taxon>
        <taxon>Viridiplantae</taxon>
        <taxon>Streptophyta</taxon>
        <taxon>Embryophyta</taxon>
        <taxon>Tracheophyta</taxon>
        <taxon>Spermatophyta</taxon>
        <taxon>Magnoliopsida</taxon>
        <taxon>eudicotyledons</taxon>
        <taxon>Gunneridae</taxon>
        <taxon>Pentapetalae</taxon>
        <taxon>rosids</taxon>
        <taxon>fabids</taxon>
        <taxon>Fabales</taxon>
        <taxon>Fabaceae</taxon>
        <taxon>Papilionoideae</taxon>
        <taxon>50 kb inversion clade</taxon>
        <taxon>dalbergioids sensu lato</taxon>
        <taxon>Dalbergieae</taxon>
        <taxon>Pterocarpus clade</taxon>
        <taxon>Arachis</taxon>
    </lineage>
</organism>
<name>A0A445BPF1_ARAHY</name>
<dbReference type="EMBL" id="SDMP01000009">
    <property type="protein sequence ID" value="RYR40564.1"/>
    <property type="molecule type" value="Genomic_DNA"/>
</dbReference>
<comment type="caution">
    <text evidence="2">The sequence shown here is derived from an EMBL/GenBank/DDBJ whole genome shotgun (WGS) entry which is preliminary data.</text>
</comment>
<accession>A0A445BPF1</accession>
<sequence length="305" mass="34705">MTMEQNPIPKLSKPVKEKRVDKGVEIVVMEMMREMQCQQYEAFKISNPGMTATTLRRFNLVHIPYSSFDTRETNKRAKAPPGKPPNDGKVSNGEDDVGAGHVRFEQVFGSSKTSIDCVAVWILYPHSFLCFLMNLISWNCRGTGGRRFPVLIRDLKKKYDIGMLILLKTHISGDRRRDIRNKLSFDSSYYEEARGHSGVAIKNSSTSFIMTVYGSPQKINNNLWDNLRALSAGLLVGPGPLHWARHIDDESNIKFWDHQRVPNKGRLEQAANQDKEKLIEKLPKEIVKEILALSPFALKEAHNLI</sequence>
<evidence type="ECO:0000256" key="1">
    <source>
        <dbReference type="SAM" id="MobiDB-lite"/>
    </source>
</evidence>
<protein>
    <submittedName>
        <fullName evidence="2">Uncharacterized protein</fullName>
    </submittedName>
</protein>
<keyword evidence="3" id="KW-1185">Reference proteome</keyword>
<gene>
    <name evidence="2" type="ORF">Ahy_A09g046311</name>
</gene>
<dbReference type="Proteomes" id="UP000289738">
    <property type="component" value="Chromosome A09"/>
</dbReference>
<evidence type="ECO:0000313" key="3">
    <source>
        <dbReference type="Proteomes" id="UP000289738"/>
    </source>
</evidence>
<dbReference type="AlphaFoldDB" id="A0A445BPF1"/>
<feature type="region of interest" description="Disordered" evidence="1">
    <location>
        <begin position="71"/>
        <end position="95"/>
    </location>
</feature>
<reference evidence="2 3" key="1">
    <citation type="submission" date="2019-01" db="EMBL/GenBank/DDBJ databases">
        <title>Sequencing of cultivated peanut Arachis hypogaea provides insights into genome evolution and oil improvement.</title>
        <authorList>
            <person name="Chen X."/>
        </authorList>
    </citation>
    <scope>NUCLEOTIDE SEQUENCE [LARGE SCALE GENOMIC DNA]</scope>
    <source>
        <strain evidence="3">cv. Fuhuasheng</strain>
        <tissue evidence="2">Leaves</tissue>
    </source>
</reference>
<proteinExistence type="predicted"/>